<dbReference type="PANTHER" id="PTHR42951">
    <property type="entry name" value="METALLO-BETA-LACTAMASE DOMAIN-CONTAINING"/>
    <property type="match status" value="1"/>
</dbReference>
<dbReference type="GO" id="GO:0016787">
    <property type="term" value="F:hydrolase activity"/>
    <property type="evidence" value="ECO:0007669"/>
    <property type="project" value="UniProtKB-KW"/>
</dbReference>
<dbReference type="InterPro" id="IPR050855">
    <property type="entry name" value="NDM-1-like"/>
</dbReference>
<name>A0ABU3R813_9BACL</name>
<keyword evidence="6" id="KW-1185">Reference proteome</keyword>
<keyword evidence="5" id="KW-0378">Hydrolase</keyword>
<comment type="catalytic activity">
    <reaction evidence="1">
        <text>3',5'-cyclic CMP + H2O = CMP + H(+)</text>
        <dbReference type="Rhea" id="RHEA:72675"/>
        <dbReference type="ChEBI" id="CHEBI:15377"/>
        <dbReference type="ChEBI" id="CHEBI:15378"/>
        <dbReference type="ChEBI" id="CHEBI:58003"/>
        <dbReference type="ChEBI" id="CHEBI:60377"/>
    </reaction>
    <physiologicalReaction direction="left-to-right" evidence="1">
        <dbReference type="Rhea" id="RHEA:72676"/>
    </physiologicalReaction>
</comment>
<evidence type="ECO:0000256" key="1">
    <source>
        <dbReference type="ARBA" id="ARBA00034221"/>
    </source>
</evidence>
<dbReference type="Proteomes" id="UP001260980">
    <property type="component" value="Unassembled WGS sequence"/>
</dbReference>
<dbReference type="SMART" id="SM00849">
    <property type="entry name" value="Lactamase_B"/>
    <property type="match status" value="1"/>
</dbReference>
<protein>
    <submittedName>
        <fullName evidence="5">MBL fold metallo-hydrolase</fullName>
        <ecNumber evidence="5">3.-.-.-</ecNumber>
    </submittedName>
</protein>
<proteinExistence type="predicted"/>
<reference evidence="5 6" key="1">
    <citation type="submission" date="2023-10" db="EMBL/GenBank/DDBJ databases">
        <title>Paenibacillus strain PFR10 Genome sequencing and assembly.</title>
        <authorList>
            <person name="Kim I."/>
        </authorList>
    </citation>
    <scope>NUCLEOTIDE SEQUENCE [LARGE SCALE GENOMIC DNA]</scope>
    <source>
        <strain evidence="5 6">PFR10</strain>
    </source>
</reference>
<evidence type="ECO:0000313" key="6">
    <source>
        <dbReference type="Proteomes" id="UP001260980"/>
    </source>
</evidence>
<dbReference type="InterPro" id="IPR036866">
    <property type="entry name" value="RibonucZ/Hydroxyglut_hydro"/>
</dbReference>
<evidence type="ECO:0000313" key="5">
    <source>
        <dbReference type="EMBL" id="MDU0200417.1"/>
    </source>
</evidence>
<dbReference type="RefSeq" id="WP_315949800.1">
    <property type="nucleotide sequence ID" value="NZ_JAWCUD010000001.1"/>
</dbReference>
<gene>
    <name evidence="5" type="ORF">RQP52_04905</name>
</gene>
<feature type="domain" description="Metallo-beta-lactamase" evidence="4">
    <location>
        <begin position="18"/>
        <end position="205"/>
    </location>
</feature>
<comment type="catalytic activity">
    <reaction evidence="3">
        <text>3',5'-cyclic UMP + H2O = UMP + H(+)</text>
        <dbReference type="Rhea" id="RHEA:70575"/>
        <dbReference type="ChEBI" id="CHEBI:15377"/>
        <dbReference type="ChEBI" id="CHEBI:15378"/>
        <dbReference type="ChEBI" id="CHEBI:57865"/>
        <dbReference type="ChEBI" id="CHEBI:184387"/>
    </reaction>
    <physiologicalReaction direction="left-to-right" evidence="3">
        <dbReference type="Rhea" id="RHEA:70576"/>
    </physiologicalReaction>
</comment>
<evidence type="ECO:0000256" key="2">
    <source>
        <dbReference type="ARBA" id="ARBA00034301"/>
    </source>
</evidence>
<dbReference type="InterPro" id="IPR001279">
    <property type="entry name" value="Metallo-B-lactamas"/>
</dbReference>
<accession>A0ABU3R813</accession>
<dbReference type="Pfam" id="PF00753">
    <property type="entry name" value="Lactamase_B"/>
    <property type="match status" value="1"/>
</dbReference>
<dbReference type="Gene3D" id="3.60.15.10">
    <property type="entry name" value="Ribonuclease Z/Hydroxyacylglutathione hydrolase-like"/>
    <property type="match status" value="1"/>
</dbReference>
<organism evidence="5 6">
    <name type="scientific">Paenibacillus violae</name>
    <dbReference type="NCBI Taxonomy" id="3077234"/>
    <lineage>
        <taxon>Bacteria</taxon>
        <taxon>Bacillati</taxon>
        <taxon>Bacillota</taxon>
        <taxon>Bacilli</taxon>
        <taxon>Bacillales</taxon>
        <taxon>Paenibacillaceae</taxon>
        <taxon>Paenibacillus</taxon>
    </lineage>
</organism>
<dbReference type="CDD" id="cd06262">
    <property type="entry name" value="metallo-hydrolase-like_MBL-fold"/>
    <property type="match status" value="1"/>
</dbReference>
<dbReference type="EMBL" id="JAWCUD010000001">
    <property type="protein sequence ID" value="MDU0200417.1"/>
    <property type="molecule type" value="Genomic_DNA"/>
</dbReference>
<evidence type="ECO:0000259" key="4">
    <source>
        <dbReference type="SMART" id="SM00849"/>
    </source>
</evidence>
<evidence type="ECO:0000256" key="3">
    <source>
        <dbReference type="ARBA" id="ARBA00048505"/>
    </source>
</evidence>
<dbReference type="SUPFAM" id="SSF56281">
    <property type="entry name" value="Metallo-hydrolase/oxidoreductase"/>
    <property type="match status" value="1"/>
</dbReference>
<dbReference type="PANTHER" id="PTHR42951:SF4">
    <property type="entry name" value="ACYL-COENZYME A THIOESTERASE MBLAC2"/>
    <property type="match status" value="1"/>
</dbReference>
<comment type="caution">
    <text evidence="5">The sequence shown here is derived from an EMBL/GenBank/DDBJ whole genome shotgun (WGS) entry which is preliminary data.</text>
</comment>
<dbReference type="EC" id="3.-.-.-" evidence="5"/>
<comment type="function">
    <text evidence="2">Counteracts the endogenous Pycsar antiviral defense system. Phosphodiesterase that enables metal-dependent hydrolysis of host cyclic nucleotide Pycsar defense signals such as cCMP and cUMP.</text>
</comment>
<sequence>MIQLQNKAVTVFQSALFQTTSTVIQTNEMIIVVDPNWLPNEIETIQHYVQSIQGEREIYLLFTHGDFDHIIGYQAFPGAKTIGSLALQNHPKKDHKLKLIRNFDNENYVIRNYPILFPELDIVIQEDGQQLQLGETTLTFYLAPGHTADGLMTVVEPLGILIAGDYLSDFELPFIYDSAKAYSQTLDKSNRILEQHHVQLLVPGHGLATSDQGEMKRRVELAADYLERLRQSVIANDESALEALNQEHAFPSSFTEECHKENVRIMKREYL</sequence>